<dbReference type="AlphaFoldDB" id="A0AAD7NYK8"/>
<protein>
    <submittedName>
        <fullName evidence="1">Isoprenoid synthase domain-containing protein</fullName>
    </submittedName>
</protein>
<sequence length="320" mass="35089">MLSLRAARRYSSARVSFTASANSLRRYTTATPEASTDPATYCRGLVRKHDYESFLISKFWPPELQDGYFAIKAFSTELAMVQDNVSVATIGSVRMQFWRDAVRDIYADKPPRHPVALALHAATQAANLPAYHLNRIVDARDAELQADSYPSSDALVAHAESVSASVLYLLLALRGLGGPADLAHAASHVGTAATLATLLRALPHHALHRRLPIPLDVCARHGVQQEEVFRRGGAAVGVVDAVYEVAVLANDHLLTAREVFKGSGGKVPAAAMPVFLVGVPVASFLGQLERVNFDGFSRQLAVRDWRLSWRIWSGYYRRLF</sequence>
<comment type="caution">
    <text evidence="1">The sequence shown here is derived from an EMBL/GenBank/DDBJ whole genome shotgun (WGS) entry which is preliminary data.</text>
</comment>
<accession>A0AAD7NYK8</accession>
<dbReference type="EMBL" id="JARJLG010000005">
    <property type="protein sequence ID" value="KAJ7780669.1"/>
    <property type="molecule type" value="Genomic_DNA"/>
</dbReference>
<gene>
    <name evidence="1" type="ORF">DFH07DRAFT_793105</name>
</gene>
<dbReference type="Pfam" id="PF00494">
    <property type="entry name" value="SQS_PSY"/>
    <property type="match status" value="1"/>
</dbReference>
<dbReference type="SUPFAM" id="SSF48576">
    <property type="entry name" value="Terpenoid synthases"/>
    <property type="match status" value="1"/>
</dbReference>
<evidence type="ECO:0000313" key="1">
    <source>
        <dbReference type="EMBL" id="KAJ7780669.1"/>
    </source>
</evidence>
<organism evidence="1 2">
    <name type="scientific">Mycena maculata</name>
    <dbReference type="NCBI Taxonomy" id="230809"/>
    <lineage>
        <taxon>Eukaryota</taxon>
        <taxon>Fungi</taxon>
        <taxon>Dikarya</taxon>
        <taxon>Basidiomycota</taxon>
        <taxon>Agaricomycotina</taxon>
        <taxon>Agaricomycetes</taxon>
        <taxon>Agaricomycetidae</taxon>
        <taxon>Agaricales</taxon>
        <taxon>Marasmiineae</taxon>
        <taxon>Mycenaceae</taxon>
        <taxon>Mycena</taxon>
    </lineage>
</organism>
<dbReference type="Proteomes" id="UP001215280">
    <property type="component" value="Unassembled WGS sequence"/>
</dbReference>
<dbReference type="InterPro" id="IPR008949">
    <property type="entry name" value="Isoprenoid_synthase_dom_sf"/>
</dbReference>
<dbReference type="InterPro" id="IPR002060">
    <property type="entry name" value="Squ/phyt_synthse"/>
</dbReference>
<dbReference type="Gene3D" id="1.10.600.10">
    <property type="entry name" value="Farnesyl Diphosphate Synthase"/>
    <property type="match status" value="1"/>
</dbReference>
<keyword evidence="2" id="KW-1185">Reference proteome</keyword>
<proteinExistence type="predicted"/>
<name>A0AAD7NYK8_9AGAR</name>
<evidence type="ECO:0000313" key="2">
    <source>
        <dbReference type="Proteomes" id="UP001215280"/>
    </source>
</evidence>
<reference evidence="1" key="1">
    <citation type="submission" date="2023-03" db="EMBL/GenBank/DDBJ databases">
        <title>Massive genome expansion in bonnet fungi (Mycena s.s.) driven by repeated elements and novel gene families across ecological guilds.</title>
        <authorList>
            <consortium name="Lawrence Berkeley National Laboratory"/>
            <person name="Harder C.B."/>
            <person name="Miyauchi S."/>
            <person name="Viragh M."/>
            <person name="Kuo A."/>
            <person name="Thoen E."/>
            <person name="Andreopoulos B."/>
            <person name="Lu D."/>
            <person name="Skrede I."/>
            <person name="Drula E."/>
            <person name="Henrissat B."/>
            <person name="Morin E."/>
            <person name="Kohler A."/>
            <person name="Barry K."/>
            <person name="LaButti K."/>
            <person name="Morin E."/>
            <person name="Salamov A."/>
            <person name="Lipzen A."/>
            <person name="Mereny Z."/>
            <person name="Hegedus B."/>
            <person name="Baldrian P."/>
            <person name="Stursova M."/>
            <person name="Weitz H."/>
            <person name="Taylor A."/>
            <person name="Grigoriev I.V."/>
            <person name="Nagy L.G."/>
            <person name="Martin F."/>
            <person name="Kauserud H."/>
        </authorList>
    </citation>
    <scope>NUCLEOTIDE SEQUENCE</scope>
    <source>
        <strain evidence="1">CBHHK188m</strain>
    </source>
</reference>